<dbReference type="Proteomes" id="UP000271603">
    <property type="component" value="Chromosome"/>
</dbReference>
<gene>
    <name evidence="2" type="ORF">NCTC9419_00004</name>
</gene>
<protein>
    <submittedName>
        <fullName evidence="2">Uncharacterized protein</fullName>
    </submittedName>
</protein>
<dbReference type="EMBL" id="LR134155">
    <property type="protein sequence ID" value="VEA67806.1"/>
    <property type="molecule type" value="Genomic_DNA"/>
</dbReference>
<name>A0A3S4JLD4_SERRU</name>
<evidence type="ECO:0000256" key="1">
    <source>
        <dbReference type="SAM" id="Phobius"/>
    </source>
</evidence>
<dbReference type="AlphaFoldDB" id="A0A3S4JLD4"/>
<evidence type="ECO:0000313" key="2">
    <source>
        <dbReference type="EMBL" id="VEA67806.1"/>
    </source>
</evidence>
<feature type="transmembrane region" description="Helical" evidence="1">
    <location>
        <begin position="33"/>
        <end position="53"/>
    </location>
</feature>
<organism evidence="2 3">
    <name type="scientific">Serratia rubidaea</name>
    <name type="common">Serratia marinorubra</name>
    <dbReference type="NCBI Taxonomy" id="61652"/>
    <lineage>
        <taxon>Bacteria</taxon>
        <taxon>Pseudomonadati</taxon>
        <taxon>Pseudomonadota</taxon>
        <taxon>Gammaproteobacteria</taxon>
        <taxon>Enterobacterales</taxon>
        <taxon>Yersiniaceae</taxon>
        <taxon>Serratia</taxon>
    </lineage>
</organism>
<proteinExistence type="predicted"/>
<accession>A0A3S4JLD4</accession>
<keyword evidence="1" id="KW-1133">Transmembrane helix</keyword>
<evidence type="ECO:0000313" key="3">
    <source>
        <dbReference type="Proteomes" id="UP000271603"/>
    </source>
</evidence>
<sequence>MGVFIASKLCHILLVLAVPLTVGWQHGISWQTVLAIYLASQMLASLLVVFLLLGTHWAQAEFYALPEGGEMPQGWYRHNFATACDWKRRRSGYTILSAG</sequence>
<reference evidence="2 3" key="1">
    <citation type="submission" date="2018-12" db="EMBL/GenBank/DDBJ databases">
        <authorList>
            <consortium name="Pathogen Informatics"/>
        </authorList>
    </citation>
    <scope>NUCLEOTIDE SEQUENCE [LARGE SCALE GENOMIC DNA]</scope>
    <source>
        <strain evidence="2 3">NCTC9419</strain>
    </source>
</reference>
<keyword evidence="1" id="KW-0812">Transmembrane</keyword>
<keyword evidence="1" id="KW-0472">Membrane</keyword>